<feature type="region of interest" description="Disordered" evidence="1">
    <location>
        <begin position="54"/>
        <end position="99"/>
    </location>
</feature>
<keyword evidence="3" id="KW-1185">Reference proteome</keyword>
<dbReference type="GeneID" id="70189329"/>
<feature type="region of interest" description="Disordered" evidence="1">
    <location>
        <begin position="172"/>
        <end position="215"/>
    </location>
</feature>
<evidence type="ECO:0000313" key="3">
    <source>
        <dbReference type="Proteomes" id="UP000756346"/>
    </source>
</evidence>
<feature type="compositionally biased region" description="Basic and acidic residues" evidence="1">
    <location>
        <begin position="55"/>
        <end position="70"/>
    </location>
</feature>
<proteinExistence type="predicted"/>
<evidence type="ECO:0000256" key="1">
    <source>
        <dbReference type="SAM" id="MobiDB-lite"/>
    </source>
</evidence>
<feature type="compositionally biased region" description="Basic and acidic residues" evidence="1">
    <location>
        <begin position="178"/>
        <end position="199"/>
    </location>
</feature>
<sequence length="215" mass="24174">MGALEAEPHQGWFRHSELKVILHGASFLQIAGRNHRPTPSLIPPTYTMALFSSATDEKPVEDAPADSKQEKKNKRKAEKEKKAAEKRESVVRPGTSGTANLLLKSREEANENFIKAQRAEKAYITRKKVALARANFNNTKSHFKEGFTHLAKGFKGFFSAIAAIPWLISEKREKRRQNREEAQRKRNLEKKKKLEEALAKHAGGMTDEEAAAASK</sequence>
<dbReference type="Proteomes" id="UP000756346">
    <property type="component" value="Unassembled WGS sequence"/>
</dbReference>
<accession>A0A9P8XVK6</accession>
<feature type="compositionally biased region" description="Acidic residues" evidence="1">
    <location>
        <begin position="206"/>
        <end position="215"/>
    </location>
</feature>
<feature type="compositionally biased region" description="Basic and acidic residues" evidence="1">
    <location>
        <begin position="77"/>
        <end position="90"/>
    </location>
</feature>
<gene>
    <name evidence="2" type="ORF">B0I36DRAFT_369491</name>
</gene>
<evidence type="ECO:0000313" key="2">
    <source>
        <dbReference type="EMBL" id="KAH7014548.1"/>
    </source>
</evidence>
<name>A0A9P8XVK6_9PEZI</name>
<organism evidence="2 3">
    <name type="scientific">Microdochium trichocladiopsis</name>
    <dbReference type="NCBI Taxonomy" id="1682393"/>
    <lineage>
        <taxon>Eukaryota</taxon>
        <taxon>Fungi</taxon>
        <taxon>Dikarya</taxon>
        <taxon>Ascomycota</taxon>
        <taxon>Pezizomycotina</taxon>
        <taxon>Sordariomycetes</taxon>
        <taxon>Xylariomycetidae</taxon>
        <taxon>Xylariales</taxon>
        <taxon>Microdochiaceae</taxon>
        <taxon>Microdochium</taxon>
    </lineage>
</organism>
<reference evidence="2" key="1">
    <citation type="journal article" date="2021" name="Nat. Commun.">
        <title>Genetic determinants of endophytism in the Arabidopsis root mycobiome.</title>
        <authorList>
            <person name="Mesny F."/>
            <person name="Miyauchi S."/>
            <person name="Thiergart T."/>
            <person name="Pickel B."/>
            <person name="Atanasova L."/>
            <person name="Karlsson M."/>
            <person name="Huettel B."/>
            <person name="Barry K.W."/>
            <person name="Haridas S."/>
            <person name="Chen C."/>
            <person name="Bauer D."/>
            <person name="Andreopoulos W."/>
            <person name="Pangilinan J."/>
            <person name="LaButti K."/>
            <person name="Riley R."/>
            <person name="Lipzen A."/>
            <person name="Clum A."/>
            <person name="Drula E."/>
            <person name="Henrissat B."/>
            <person name="Kohler A."/>
            <person name="Grigoriev I.V."/>
            <person name="Martin F.M."/>
            <person name="Hacquard S."/>
        </authorList>
    </citation>
    <scope>NUCLEOTIDE SEQUENCE</scope>
    <source>
        <strain evidence="2">MPI-CAGE-CH-0230</strain>
    </source>
</reference>
<dbReference type="RefSeq" id="XP_046005515.1">
    <property type="nucleotide sequence ID" value="XM_046159783.1"/>
</dbReference>
<protein>
    <submittedName>
        <fullName evidence="2">Uncharacterized protein</fullName>
    </submittedName>
</protein>
<dbReference type="EMBL" id="JAGTJQ010000013">
    <property type="protein sequence ID" value="KAH7014548.1"/>
    <property type="molecule type" value="Genomic_DNA"/>
</dbReference>
<comment type="caution">
    <text evidence="2">The sequence shown here is derived from an EMBL/GenBank/DDBJ whole genome shotgun (WGS) entry which is preliminary data.</text>
</comment>
<dbReference type="AlphaFoldDB" id="A0A9P8XVK6"/>
<dbReference type="OrthoDB" id="4771937at2759"/>